<name>A0AAE1KXB0_PETCI</name>
<dbReference type="Proteomes" id="UP001286313">
    <property type="component" value="Unassembled WGS sequence"/>
</dbReference>
<sequence>MHRLGVPVVPHTRIELLVNKHELIICSCSLFLNMCPGQKSQNIRLELGGRRNLTIRISISGHDGANTFSSLPLYLRNMSACSVDVFKRHLDNFLLKIPDTPHPPLPSYQTWPHYNKLEHRIPLYSRQNRGYSGTSCS</sequence>
<protein>
    <submittedName>
        <fullName evidence="1">Uncharacterized protein</fullName>
    </submittedName>
</protein>
<comment type="caution">
    <text evidence="1">The sequence shown here is derived from an EMBL/GenBank/DDBJ whole genome shotgun (WGS) entry which is preliminary data.</text>
</comment>
<organism evidence="1 2">
    <name type="scientific">Petrolisthes cinctipes</name>
    <name type="common">Flat porcelain crab</name>
    <dbReference type="NCBI Taxonomy" id="88211"/>
    <lineage>
        <taxon>Eukaryota</taxon>
        <taxon>Metazoa</taxon>
        <taxon>Ecdysozoa</taxon>
        <taxon>Arthropoda</taxon>
        <taxon>Crustacea</taxon>
        <taxon>Multicrustacea</taxon>
        <taxon>Malacostraca</taxon>
        <taxon>Eumalacostraca</taxon>
        <taxon>Eucarida</taxon>
        <taxon>Decapoda</taxon>
        <taxon>Pleocyemata</taxon>
        <taxon>Anomura</taxon>
        <taxon>Galatheoidea</taxon>
        <taxon>Porcellanidae</taxon>
        <taxon>Petrolisthes</taxon>
    </lineage>
</organism>
<reference evidence="1" key="1">
    <citation type="submission" date="2023-10" db="EMBL/GenBank/DDBJ databases">
        <title>Genome assemblies of two species of porcelain crab, Petrolisthes cinctipes and Petrolisthes manimaculis (Anomura: Porcellanidae).</title>
        <authorList>
            <person name="Angst P."/>
        </authorList>
    </citation>
    <scope>NUCLEOTIDE SEQUENCE</scope>
    <source>
        <strain evidence="1">PB745_01</strain>
        <tissue evidence="1">Gill</tissue>
    </source>
</reference>
<evidence type="ECO:0000313" key="1">
    <source>
        <dbReference type="EMBL" id="KAK3887498.1"/>
    </source>
</evidence>
<dbReference type="EMBL" id="JAWQEG010000625">
    <property type="protein sequence ID" value="KAK3887498.1"/>
    <property type="molecule type" value="Genomic_DNA"/>
</dbReference>
<dbReference type="AlphaFoldDB" id="A0AAE1KXB0"/>
<keyword evidence="2" id="KW-1185">Reference proteome</keyword>
<accession>A0AAE1KXB0</accession>
<evidence type="ECO:0000313" key="2">
    <source>
        <dbReference type="Proteomes" id="UP001286313"/>
    </source>
</evidence>
<proteinExistence type="predicted"/>
<gene>
    <name evidence="1" type="ORF">Pcinc_008410</name>
</gene>